<evidence type="ECO:0000256" key="1">
    <source>
        <dbReference type="SAM" id="SignalP"/>
    </source>
</evidence>
<keyword evidence="3" id="KW-1185">Reference proteome</keyword>
<feature type="signal peptide" evidence="1">
    <location>
        <begin position="1"/>
        <end position="19"/>
    </location>
</feature>
<organism evidence="2 3">
    <name type="scientific">Niabella yanshanensis</name>
    <dbReference type="NCBI Taxonomy" id="577386"/>
    <lineage>
        <taxon>Bacteria</taxon>
        <taxon>Pseudomonadati</taxon>
        <taxon>Bacteroidota</taxon>
        <taxon>Chitinophagia</taxon>
        <taxon>Chitinophagales</taxon>
        <taxon>Chitinophagaceae</taxon>
        <taxon>Niabella</taxon>
    </lineage>
</organism>
<dbReference type="EMBL" id="CP139960">
    <property type="protein sequence ID" value="WQD37696.1"/>
    <property type="molecule type" value="Genomic_DNA"/>
</dbReference>
<accession>A0ABZ0W3J5</accession>
<sequence>MRLRLLCFLSILIVNQAFSQKSITPTDQLVIEGEVEQRLPVSLTDLGRYRTYTIDSFRIKNHLKEPRSLMKDLKLVLLKDVLAEVKIKTPGPKQLSEYYFIAEASDGYKVVFSWNELFNTKIGDEVYLVVEYDQQAGVQMPDRIALLSAGDEALGRDM</sequence>
<protein>
    <submittedName>
        <fullName evidence="2">Molybdopterin-binding protein</fullName>
    </submittedName>
</protein>
<evidence type="ECO:0000313" key="3">
    <source>
        <dbReference type="Proteomes" id="UP001325680"/>
    </source>
</evidence>
<gene>
    <name evidence="2" type="ORF">U0035_18655</name>
</gene>
<feature type="chain" id="PRO_5045308846" evidence="1">
    <location>
        <begin position="20"/>
        <end position="158"/>
    </location>
</feature>
<dbReference type="InterPro" id="IPR036374">
    <property type="entry name" value="OxRdtase_Mopterin-bd_sf"/>
</dbReference>
<name>A0ABZ0W3J5_9BACT</name>
<dbReference type="SUPFAM" id="SSF56524">
    <property type="entry name" value="Oxidoreductase molybdopterin-binding domain"/>
    <property type="match status" value="1"/>
</dbReference>
<evidence type="ECO:0000313" key="2">
    <source>
        <dbReference type="EMBL" id="WQD37696.1"/>
    </source>
</evidence>
<dbReference type="Proteomes" id="UP001325680">
    <property type="component" value="Chromosome"/>
</dbReference>
<reference evidence="2 3" key="1">
    <citation type="submission" date="2023-12" db="EMBL/GenBank/DDBJ databases">
        <title>Genome sequencing and assembly of bacterial species from a model synthetic community.</title>
        <authorList>
            <person name="Hogle S.L."/>
        </authorList>
    </citation>
    <scope>NUCLEOTIDE SEQUENCE [LARGE SCALE GENOMIC DNA]</scope>
    <source>
        <strain evidence="2 3">HAMBI_3031</strain>
    </source>
</reference>
<dbReference type="RefSeq" id="WP_114791527.1">
    <property type="nucleotide sequence ID" value="NZ_CP139960.1"/>
</dbReference>
<keyword evidence="1" id="KW-0732">Signal</keyword>
<proteinExistence type="predicted"/>